<organism evidence="2 3">
    <name type="scientific">Saponaria officinalis</name>
    <name type="common">Common soapwort</name>
    <name type="synonym">Lychnis saponaria</name>
    <dbReference type="NCBI Taxonomy" id="3572"/>
    <lineage>
        <taxon>Eukaryota</taxon>
        <taxon>Viridiplantae</taxon>
        <taxon>Streptophyta</taxon>
        <taxon>Embryophyta</taxon>
        <taxon>Tracheophyta</taxon>
        <taxon>Spermatophyta</taxon>
        <taxon>Magnoliopsida</taxon>
        <taxon>eudicotyledons</taxon>
        <taxon>Gunneridae</taxon>
        <taxon>Pentapetalae</taxon>
        <taxon>Caryophyllales</taxon>
        <taxon>Caryophyllaceae</taxon>
        <taxon>Caryophylleae</taxon>
        <taxon>Saponaria</taxon>
    </lineage>
</organism>
<comment type="caution">
    <text evidence="2">The sequence shown here is derived from an EMBL/GenBank/DDBJ whole genome shotgun (WGS) entry which is preliminary data.</text>
</comment>
<evidence type="ECO:0000259" key="1">
    <source>
        <dbReference type="Pfam" id="PF13968"/>
    </source>
</evidence>
<accession>A0AAW1MWM8</accession>
<dbReference type="Proteomes" id="UP001443914">
    <property type="component" value="Unassembled WGS sequence"/>
</dbReference>
<evidence type="ECO:0000313" key="3">
    <source>
        <dbReference type="Proteomes" id="UP001443914"/>
    </source>
</evidence>
<keyword evidence="3" id="KW-1185">Reference proteome</keyword>
<feature type="domain" description="DUF4220" evidence="1">
    <location>
        <begin position="41"/>
        <end position="148"/>
    </location>
</feature>
<protein>
    <recommendedName>
        <fullName evidence="1">DUF4220 domain-containing protein</fullName>
    </recommendedName>
</protein>
<dbReference type="InterPro" id="IPR025315">
    <property type="entry name" value="DUF4220"/>
</dbReference>
<dbReference type="Pfam" id="PF13968">
    <property type="entry name" value="DUF4220"/>
    <property type="match status" value="1"/>
</dbReference>
<sequence>MHEYPYLVVGIRDLIRKAGNNKEPLTRYEPCSYYCFKACEAEIVTVEKVWQCDGELLTKQDADGRIKDTCLYFALFWTLLRRYAGYPLPELSSPDELKVEALKFVQGWLMPDSSSATCERTFRVIEQELSFLSSSTITFTQIISPSITTIFGGSC</sequence>
<name>A0AAW1MWM8_SAPOF</name>
<dbReference type="AlphaFoldDB" id="A0AAW1MWM8"/>
<dbReference type="EMBL" id="JBDFQZ010000002">
    <property type="protein sequence ID" value="KAK9750671.1"/>
    <property type="molecule type" value="Genomic_DNA"/>
</dbReference>
<gene>
    <name evidence="2" type="ORF">RND81_02G212600</name>
</gene>
<proteinExistence type="predicted"/>
<evidence type="ECO:0000313" key="2">
    <source>
        <dbReference type="EMBL" id="KAK9750671.1"/>
    </source>
</evidence>
<reference evidence="2" key="1">
    <citation type="submission" date="2024-03" db="EMBL/GenBank/DDBJ databases">
        <title>WGS assembly of Saponaria officinalis var. Norfolk2.</title>
        <authorList>
            <person name="Jenkins J."/>
            <person name="Shu S."/>
            <person name="Grimwood J."/>
            <person name="Barry K."/>
            <person name="Goodstein D."/>
            <person name="Schmutz J."/>
            <person name="Leebens-Mack J."/>
            <person name="Osbourn A."/>
        </authorList>
    </citation>
    <scope>NUCLEOTIDE SEQUENCE [LARGE SCALE GENOMIC DNA]</scope>
    <source>
        <strain evidence="2">JIC</strain>
    </source>
</reference>